<protein>
    <recommendedName>
        <fullName evidence="1">Right handed beta helix domain-containing protein</fullName>
    </recommendedName>
</protein>
<dbReference type="SMART" id="SM00710">
    <property type="entry name" value="PbH1"/>
    <property type="match status" value="18"/>
</dbReference>
<dbReference type="InterPro" id="IPR011050">
    <property type="entry name" value="Pectin_lyase_fold/virulence"/>
</dbReference>
<feature type="domain" description="Right handed beta helix" evidence="1">
    <location>
        <begin position="1231"/>
        <end position="1403"/>
    </location>
</feature>
<dbReference type="STRING" id="13035.Dacsa_2585"/>
<dbReference type="RefSeq" id="WP_015230162.1">
    <property type="nucleotide sequence ID" value="NC_019780.1"/>
</dbReference>
<dbReference type="KEGG" id="dsl:Dacsa_2585"/>
<dbReference type="eggNOG" id="COG3210">
    <property type="taxonomic scope" value="Bacteria"/>
</dbReference>
<keyword evidence="3" id="KW-1185">Reference proteome</keyword>
<dbReference type="InterPro" id="IPR006626">
    <property type="entry name" value="PbH1"/>
</dbReference>
<dbReference type="Pfam" id="PF13229">
    <property type="entry name" value="Beta_helix"/>
    <property type="match status" value="1"/>
</dbReference>
<dbReference type="Proteomes" id="UP000010482">
    <property type="component" value="Chromosome"/>
</dbReference>
<dbReference type="Gene3D" id="2.160.20.10">
    <property type="entry name" value="Single-stranded right-handed beta-helix, Pectin lyase-like"/>
    <property type="match status" value="3"/>
</dbReference>
<sequence>MNDLIEALMLNGGTLINEFAQSNLFFSGLETAFGTDYEIETAATLQAMLTDGTFLDELGMEVLPSSALNGALGAYASATNTIYLSSALEGFSLEVTTAVFLEEVGHAVDAFLNTTDSAGDEGAIFSALVRGKPLSEEKLAGLRQEDDFSTIVVDGEEIIIEQATLTVDTETDENDGLEAGDGISLRDAIESIAPGGTITFADGINTITLDEALGELVIDKGLTIDGDLDDDGSPDVTVQRASDATAEFRIFNIDDGNDANVVTVTLDGLTISGGTVSGDGGGILNNENLTLSNSTVSGNSALFGGGIYNGYYYATANVTNSTVSGNFATGSGGGIFNYSGTANVTNSTVSGNSATNDAGGIYSGFDGIANITNSTISDNSATNGGGINSGFNGTANITNSTISDNFATGNGGGIYNNFATANVTNSTVSGNSATGNGGGIYNGNYGTANVTNSTVSGNSAAINGGGIYNYDGTANVTNSTLSGNSANSGGGIYNGYYSTANITNSIVANSVGNDLSRDTGTINASYSLIENNADQINGTNSNNITGQDPLLDPALQDNGGVTQTIALLADSPAIDAGDNNSIPAGVDFDQRGDGFDRIFNGTVDIGAFEVQLPPPTDLIVDTIIDEADGRVTDGDVSLRDALAVIVPGGTITFADGINTITLDEALGELVIDKGLTIDGDLDNDGSPDVTVQRASEATAEFRIFNIDDGNDANVVTVTLDGLTVTGGVASGSSPNNRGGGIFNNREDLTLTNSTVSGNSAADSGGGIYNYYGTANVTNSTVSGNSSFLGGGVGNNGTSTINNSTLSENSADFAGSGVFNYGTSTINNSTLSGNSADFGGGIYNNGTSTINNSTLSDNSAEFGGGVNNFGTSTINNSTLSGNSANSGGGIYNAGTANVTNSTVSGNSATNGGGIYNGYYGTANVTNSIVANSVGDDLSRNGGTINASYSLIENNADQINGTNSNNITGQDPLLDPALQDNGGVTQTIALLAGSPAIDAGDNDSIPTGVDFDQRGDGFDRIVNGTVDIGAFESLPFALEVDTETDENDGLEAGDGISLRDAIESIAPGGTITFADGINTITLDEALGELVIDKGLTIDGDLDDDGSPDVTVERASDATVDFRIFNINDGNDANVVTVTLDGLTVTGGVADGSVPNDRGGGISNREDLTLTNSIVSGNSAANYGGGIYNAGTANVTNSTVSGNSSYIGGGVLNYGTSTINNSTLSGNSADFGGGIYNYGTSTITINNSTLSGNSAEFGGGIYNGGTSTITNSTLSGNLAADGGGVYNKGTSTITNSTLSGNSADDPSFGGNGGGFFNGYGGTSTINNSTLSDNYSTFGGGIYNAYATLTINNSTLSSNSAFQGSGVYNYGTSTINNSTLSGNSADDGGGIYNSGTSTINNSTLSGNSADDYGGGVTNYGTLTIDNSTLSGNSAAYGGGIYNSYYGGTSTINNSTLSGNSADLGGGVSNYGTSTIDNSTLSGNSAEYGGGIYNAGTANVTNSTVSGNSAAYGGGVNNNGTANVTNSIVANSVGDDLSRDTGTINASYSLIENNADQINGTNTNNITGQDPLLDPAGLQDNGGPTQTIALVANSPAIDAGDNTLIPAGVDFDQRGTGFDRIVNGTVDIGAFESLPFALEVDTETDENDGLEAGDGISLRDAIESIAPGGTITFADGINTITLDEALGELVIDKGLTIDGDLDNDGSPDVTVQRASDATIDFRIFNINDGNDANAVTVTLDGLTVSGETVNNSGTVAVETGRLQFDAGYTQTAGLTRVAEVATLGGTLNIEGGTLQGNGFINGNVTMGGTFAPGNSVGEIEVRGDYNQTTAGTLEIEIGGVEAFDRAFIDGNVSLAGRLEVNLLDGFTPSLGETYSVLSANNIEGDFNRFRGLELDNGLLLQPILENNELVLSVEESRFSSSQDLGFGQTGVDVITGSELDNFEQESIILFTGEGNDRAEFATSSANTRNRLYGSKGNDELLVGSRDRAFGVLGNDILDATQGNGNNRLYGGDGQDQLFAGSGDILFGGNDADEFWVANNTLPETANIIGDFTPETDKIGLGSVNLSFDDLTFSDSEGDGVIATNNQSIAIVKNTAASLLDNPDHFLFT</sequence>
<dbReference type="PANTHER" id="PTHR11319">
    <property type="entry name" value="G PROTEIN-COUPLED RECEPTOR-RELATED"/>
    <property type="match status" value="1"/>
</dbReference>
<evidence type="ECO:0000259" key="1">
    <source>
        <dbReference type="Pfam" id="PF13229"/>
    </source>
</evidence>
<dbReference type="OrthoDB" id="581389at2"/>
<dbReference type="PANTHER" id="PTHR11319:SF35">
    <property type="entry name" value="OUTER MEMBRANE PROTEIN PMPC-RELATED"/>
    <property type="match status" value="1"/>
</dbReference>
<dbReference type="SUPFAM" id="SSF51126">
    <property type="entry name" value="Pectin lyase-like"/>
    <property type="match status" value="5"/>
</dbReference>
<dbReference type="EMBL" id="CP003944">
    <property type="protein sequence ID" value="AFZ51172.1"/>
    <property type="molecule type" value="Genomic_DNA"/>
</dbReference>
<gene>
    <name evidence="2" type="ORF">Dacsa_2585</name>
</gene>
<dbReference type="eggNOG" id="COG4625">
    <property type="taxonomic scope" value="Bacteria"/>
</dbReference>
<accession>K9YXF4</accession>
<dbReference type="InterPro" id="IPR039448">
    <property type="entry name" value="Beta_helix"/>
</dbReference>
<evidence type="ECO:0000313" key="3">
    <source>
        <dbReference type="Proteomes" id="UP000010482"/>
    </source>
</evidence>
<name>K9YXF4_DACS8</name>
<dbReference type="SUPFAM" id="SSF51120">
    <property type="entry name" value="beta-Roll"/>
    <property type="match status" value="1"/>
</dbReference>
<dbReference type="InterPro" id="IPR011049">
    <property type="entry name" value="Serralysin-like_metalloprot_C"/>
</dbReference>
<dbReference type="InterPro" id="IPR012334">
    <property type="entry name" value="Pectin_lyas_fold"/>
</dbReference>
<proteinExistence type="predicted"/>
<dbReference type="InterPro" id="IPR059226">
    <property type="entry name" value="Choice_anch_Q_dom"/>
</dbReference>
<dbReference type="NCBIfam" id="NF041518">
    <property type="entry name" value="choice_anch_Q"/>
    <property type="match status" value="3"/>
</dbReference>
<organism evidence="2 3">
    <name type="scientific">Dactylococcopsis salina (strain PCC 8305)</name>
    <name type="common">Myxobactron salinum</name>
    <dbReference type="NCBI Taxonomy" id="13035"/>
    <lineage>
        <taxon>Bacteria</taxon>
        <taxon>Bacillati</taxon>
        <taxon>Cyanobacteriota</taxon>
        <taxon>Cyanophyceae</taxon>
        <taxon>Nodosilineales</taxon>
        <taxon>Cymatolegaceae</taxon>
        <taxon>Dactylococcopsis</taxon>
    </lineage>
</organism>
<reference evidence="2" key="1">
    <citation type="submission" date="2012-04" db="EMBL/GenBank/DDBJ databases">
        <title>Finished genome of Dactylococcopsis salina PCC 8305.</title>
        <authorList>
            <consortium name="US DOE Joint Genome Institute"/>
            <person name="Gugger M."/>
            <person name="Coursin T."/>
            <person name="Rippka R."/>
            <person name="Tandeau De Marsac N."/>
            <person name="Huntemann M."/>
            <person name="Wei C.-L."/>
            <person name="Han J."/>
            <person name="Detter J.C."/>
            <person name="Han C."/>
            <person name="Tapia R."/>
            <person name="Daligault H."/>
            <person name="Chen A."/>
            <person name="Krypides N."/>
            <person name="Mavromatis K."/>
            <person name="Markowitz V."/>
            <person name="Szeto E."/>
            <person name="Ivanova N."/>
            <person name="Ovchinnikova G."/>
            <person name="Pagani I."/>
            <person name="Pati A."/>
            <person name="Goodwin L."/>
            <person name="Peters L."/>
            <person name="Pitluck S."/>
            <person name="Woyke T."/>
            <person name="Kerfeld C."/>
        </authorList>
    </citation>
    <scope>NUCLEOTIDE SEQUENCE [LARGE SCALE GENOMIC DNA]</scope>
    <source>
        <strain evidence="2">PCC 8305</strain>
    </source>
</reference>
<evidence type="ECO:0000313" key="2">
    <source>
        <dbReference type="EMBL" id="AFZ51172.1"/>
    </source>
</evidence>
<dbReference type="HOGENOM" id="CLU_232348_0_0_3"/>